<keyword evidence="2" id="KW-1185">Reference proteome</keyword>
<comment type="caution">
    <text evidence="1">The sequence shown here is derived from an EMBL/GenBank/DDBJ whole genome shotgun (WGS) entry which is preliminary data.</text>
</comment>
<organism evidence="1 2">
    <name type="scientific">Mortierella polycephala</name>
    <dbReference type="NCBI Taxonomy" id="41804"/>
    <lineage>
        <taxon>Eukaryota</taxon>
        <taxon>Fungi</taxon>
        <taxon>Fungi incertae sedis</taxon>
        <taxon>Mucoromycota</taxon>
        <taxon>Mortierellomycotina</taxon>
        <taxon>Mortierellomycetes</taxon>
        <taxon>Mortierellales</taxon>
        <taxon>Mortierellaceae</taxon>
        <taxon>Mortierella</taxon>
    </lineage>
</organism>
<dbReference type="AlphaFoldDB" id="A0A9P6PP30"/>
<accession>A0A9P6PP30</accession>
<evidence type="ECO:0000313" key="2">
    <source>
        <dbReference type="Proteomes" id="UP000726737"/>
    </source>
</evidence>
<reference evidence="1" key="1">
    <citation type="journal article" date="2020" name="Fungal Divers.">
        <title>Resolving the Mortierellaceae phylogeny through synthesis of multi-gene phylogenetics and phylogenomics.</title>
        <authorList>
            <person name="Vandepol N."/>
            <person name="Liber J."/>
            <person name="Desiro A."/>
            <person name="Na H."/>
            <person name="Kennedy M."/>
            <person name="Barry K."/>
            <person name="Grigoriev I.V."/>
            <person name="Miller A.N."/>
            <person name="O'Donnell K."/>
            <person name="Stajich J.E."/>
            <person name="Bonito G."/>
        </authorList>
    </citation>
    <scope>NUCLEOTIDE SEQUENCE</scope>
    <source>
        <strain evidence="1">KOD948</strain>
    </source>
</reference>
<feature type="non-terminal residue" evidence="1">
    <location>
        <position position="110"/>
    </location>
</feature>
<evidence type="ECO:0000313" key="1">
    <source>
        <dbReference type="EMBL" id="KAG0249105.1"/>
    </source>
</evidence>
<gene>
    <name evidence="1" type="ORF">BG011_009579</name>
</gene>
<evidence type="ECO:0008006" key="3">
    <source>
        <dbReference type="Google" id="ProtNLM"/>
    </source>
</evidence>
<dbReference type="OrthoDB" id="2338341at2759"/>
<dbReference type="EMBL" id="JAAAJA010000869">
    <property type="protein sequence ID" value="KAG0249105.1"/>
    <property type="molecule type" value="Genomic_DNA"/>
</dbReference>
<proteinExistence type="predicted"/>
<dbReference type="Proteomes" id="UP000726737">
    <property type="component" value="Unassembled WGS sequence"/>
</dbReference>
<name>A0A9P6PP30_9FUNG</name>
<protein>
    <recommendedName>
        <fullName evidence="3">F-box domain-containing protein</fullName>
    </recommendedName>
</protein>
<sequence>MNNIPQPSFFDITELVRLIAQHLSQHEIVQCMQVSKQFALQFESMLWEHLDFTKKTPSAEAPNRNLIHIRSITMDVINLIEDLELLTYGLHRPTKASHAPEPMSREDSTT</sequence>
<dbReference type="InterPro" id="IPR036047">
    <property type="entry name" value="F-box-like_dom_sf"/>
</dbReference>
<dbReference type="SUPFAM" id="SSF81383">
    <property type="entry name" value="F-box domain"/>
    <property type="match status" value="1"/>
</dbReference>